<dbReference type="Gene3D" id="3.80.10.10">
    <property type="entry name" value="Ribonuclease Inhibitor"/>
    <property type="match status" value="1"/>
</dbReference>
<dbReference type="SUPFAM" id="SSF52058">
    <property type="entry name" value="L domain-like"/>
    <property type="match status" value="1"/>
</dbReference>
<dbReference type="AlphaFoldDB" id="A0AAQ3LBF2"/>
<dbReference type="Pfam" id="PF00560">
    <property type="entry name" value="LRR_1"/>
    <property type="match status" value="1"/>
</dbReference>
<accession>A0AAQ3LBF2</accession>
<reference evidence="1 2" key="1">
    <citation type="submission" date="2023-10" db="EMBL/GenBank/DDBJ databases">
        <title>Chromosome-scale genome assembly provides insights into flower coloration mechanisms of Canna indica.</title>
        <authorList>
            <person name="Li C."/>
        </authorList>
    </citation>
    <scope>NUCLEOTIDE SEQUENCE [LARGE SCALE GENOMIC DNA]</scope>
    <source>
        <tissue evidence="1">Flower</tissue>
    </source>
</reference>
<proteinExistence type="predicted"/>
<gene>
    <name evidence="1" type="ORF">Cni_G29327</name>
</gene>
<protein>
    <submittedName>
        <fullName evidence="1">Uncharacterized protein</fullName>
    </submittedName>
</protein>
<evidence type="ECO:0000313" key="1">
    <source>
        <dbReference type="EMBL" id="WOL20522.1"/>
    </source>
</evidence>
<sequence length="96" mass="10482">MTSLEELYLSGNPLVGGIPETWEKRLHGIGMSRLGLVGSIPISMGIHLGSLCYPSMDNNDLEGVIPEQFRLMEETTMEINLQNNGLLMGSHSPQPS</sequence>
<dbReference type="InterPro" id="IPR001611">
    <property type="entry name" value="Leu-rich_rpt"/>
</dbReference>
<dbReference type="Proteomes" id="UP001327560">
    <property type="component" value="Chromosome 9"/>
</dbReference>
<name>A0AAQ3LBF2_9LILI</name>
<organism evidence="1 2">
    <name type="scientific">Canna indica</name>
    <name type="common">Indian-shot</name>
    <dbReference type="NCBI Taxonomy" id="4628"/>
    <lineage>
        <taxon>Eukaryota</taxon>
        <taxon>Viridiplantae</taxon>
        <taxon>Streptophyta</taxon>
        <taxon>Embryophyta</taxon>
        <taxon>Tracheophyta</taxon>
        <taxon>Spermatophyta</taxon>
        <taxon>Magnoliopsida</taxon>
        <taxon>Liliopsida</taxon>
        <taxon>Zingiberales</taxon>
        <taxon>Cannaceae</taxon>
        <taxon>Canna</taxon>
    </lineage>
</organism>
<dbReference type="InterPro" id="IPR032675">
    <property type="entry name" value="LRR_dom_sf"/>
</dbReference>
<evidence type="ECO:0000313" key="2">
    <source>
        <dbReference type="Proteomes" id="UP001327560"/>
    </source>
</evidence>
<keyword evidence="2" id="KW-1185">Reference proteome</keyword>
<dbReference type="EMBL" id="CP136898">
    <property type="protein sequence ID" value="WOL20522.1"/>
    <property type="molecule type" value="Genomic_DNA"/>
</dbReference>